<dbReference type="GeneTree" id="ENSGT00940000157250"/>
<feature type="transmembrane region" description="Helical" evidence="3">
    <location>
        <begin position="80"/>
        <end position="100"/>
    </location>
</feature>
<dbReference type="FunFam" id="1.10.8.270:FF:000008">
    <property type="entry name" value="Putative TBC1 domain family member 14"/>
    <property type="match status" value="1"/>
</dbReference>
<dbReference type="InterPro" id="IPR050302">
    <property type="entry name" value="Rab_GAP_TBC_domain"/>
</dbReference>
<evidence type="ECO:0000313" key="6">
    <source>
        <dbReference type="Proteomes" id="UP001108240"/>
    </source>
</evidence>
<dbReference type="SUPFAM" id="SSF47923">
    <property type="entry name" value="Ypt/Rab-GAP domain of gyp1p"/>
    <property type="match status" value="2"/>
</dbReference>
<dbReference type="PANTHER" id="PTHR47219">
    <property type="entry name" value="RAB GTPASE-ACTIVATING PROTEIN 1-LIKE"/>
    <property type="match status" value="1"/>
</dbReference>
<keyword evidence="3" id="KW-1133">Transmembrane helix</keyword>
<dbReference type="InterPro" id="IPR000195">
    <property type="entry name" value="Rab-GAP-TBC_dom"/>
</dbReference>
<feature type="domain" description="Rab-GAP TBC" evidence="4">
    <location>
        <begin position="262"/>
        <end position="474"/>
    </location>
</feature>
<dbReference type="InterPro" id="IPR035969">
    <property type="entry name" value="Rab-GAP_TBC_sf"/>
</dbReference>
<dbReference type="GO" id="GO:0016192">
    <property type="term" value="P:vesicle-mediated transport"/>
    <property type="evidence" value="ECO:0007669"/>
    <property type="project" value="UniProtKB-ARBA"/>
</dbReference>
<evidence type="ECO:0000313" key="5">
    <source>
        <dbReference type="Ensembl" id="ENSCCRP00000042181.2"/>
    </source>
</evidence>
<dbReference type="PROSITE" id="PS50086">
    <property type="entry name" value="TBC_RABGAP"/>
    <property type="match status" value="1"/>
</dbReference>
<dbReference type="AlphaFoldDB" id="A0A8C1C5A8"/>
<proteinExistence type="predicted"/>
<evidence type="ECO:0000259" key="4">
    <source>
        <dbReference type="PROSITE" id="PS50086"/>
    </source>
</evidence>
<feature type="coiled-coil region" evidence="1">
    <location>
        <begin position="189"/>
        <end position="231"/>
    </location>
</feature>
<dbReference type="FunFam" id="1.10.10.750:FF:000005">
    <property type="entry name" value="TBC1 domain family member 14"/>
    <property type="match status" value="1"/>
</dbReference>
<feature type="compositionally biased region" description="Basic and acidic residues" evidence="2">
    <location>
        <begin position="136"/>
        <end position="147"/>
    </location>
</feature>
<keyword evidence="3" id="KW-0472">Membrane</keyword>
<reference evidence="5" key="2">
    <citation type="submission" date="2025-09" db="UniProtKB">
        <authorList>
            <consortium name="Ensembl"/>
        </authorList>
    </citation>
    <scope>IDENTIFICATION</scope>
</reference>
<dbReference type="GO" id="GO:0031410">
    <property type="term" value="C:cytoplasmic vesicle"/>
    <property type="evidence" value="ECO:0007669"/>
    <property type="project" value="UniProtKB-ARBA"/>
</dbReference>
<dbReference type="FunFam" id="1.10.472.80:FF:000006">
    <property type="entry name" value="TBC1 domain family member 14"/>
    <property type="match status" value="1"/>
</dbReference>
<evidence type="ECO:0000256" key="3">
    <source>
        <dbReference type="SAM" id="Phobius"/>
    </source>
</evidence>
<reference evidence="5" key="1">
    <citation type="submission" date="2025-08" db="UniProtKB">
        <authorList>
            <consortium name="Ensembl"/>
        </authorList>
    </citation>
    <scope>IDENTIFICATION</scope>
</reference>
<dbReference type="Gene3D" id="1.10.472.80">
    <property type="entry name" value="Ypt/Rab-GAP domain of gyp1p, domain 3"/>
    <property type="match status" value="1"/>
</dbReference>
<dbReference type="PANTHER" id="PTHR47219:SF15">
    <property type="entry name" value="TBC1 DOMAIN FAMILY MEMBER 12 ISOFORM X1"/>
    <property type="match status" value="1"/>
</dbReference>
<dbReference type="Proteomes" id="UP001108240">
    <property type="component" value="Unplaced"/>
</dbReference>
<dbReference type="GO" id="GO:0031267">
    <property type="term" value="F:small GTPase binding"/>
    <property type="evidence" value="ECO:0007669"/>
    <property type="project" value="TreeGrafter"/>
</dbReference>
<evidence type="ECO:0000256" key="2">
    <source>
        <dbReference type="SAM" id="MobiDB-lite"/>
    </source>
</evidence>
<evidence type="ECO:0000256" key="1">
    <source>
        <dbReference type="SAM" id="Coils"/>
    </source>
</evidence>
<protein>
    <submittedName>
        <fullName evidence="5">TBC1 domain family member 14</fullName>
    </submittedName>
</protein>
<dbReference type="Gene3D" id="1.10.10.750">
    <property type="entry name" value="Ypt/Rab-GAP domain of gyp1p, domain 1"/>
    <property type="match status" value="1"/>
</dbReference>
<name>A0A8C1C5A8_CYPCA</name>
<dbReference type="SMART" id="SM00164">
    <property type="entry name" value="TBC"/>
    <property type="match status" value="1"/>
</dbReference>
<organism evidence="5 6">
    <name type="scientific">Cyprinus carpio carpio</name>
    <dbReference type="NCBI Taxonomy" id="630221"/>
    <lineage>
        <taxon>Eukaryota</taxon>
        <taxon>Metazoa</taxon>
        <taxon>Chordata</taxon>
        <taxon>Craniata</taxon>
        <taxon>Vertebrata</taxon>
        <taxon>Euteleostomi</taxon>
        <taxon>Actinopterygii</taxon>
        <taxon>Neopterygii</taxon>
        <taxon>Teleostei</taxon>
        <taxon>Ostariophysi</taxon>
        <taxon>Cypriniformes</taxon>
        <taxon>Cyprinidae</taxon>
        <taxon>Cyprininae</taxon>
        <taxon>Cyprinus</taxon>
    </lineage>
</organism>
<keyword evidence="1" id="KW-0175">Coiled coil</keyword>
<keyword evidence="6" id="KW-1185">Reference proteome</keyword>
<dbReference type="GO" id="GO:0005773">
    <property type="term" value="C:vacuole"/>
    <property type="evidence" value="ECO:0007669"/>
    <property type="project" value="UniProtKB-ARBA"/>
</dbReference>
<dbReference type="Gene3D" id="1.10.8.270">
    <property type="entry name" value="putative rabgap domain of human tbc1 domain family member 14 like domains"/>
    <property type="match status" value="1"/>
</dbReference>
<dbReference type="GO" id="GO:0005096">
    <property type="term" value="F:GTPase activator activity"/>
    <property type="evidence" value="ECO:0007669"/>
    <property type="project" value="TreeGrafter"/>
</dbReference>
<dbReference type="Pfam" id="PF00566">
    <property type="entry name" value="RabGAP-TBC"/>
    <property type="match status" value="1"/>
</dbReference>
<feature type="region of interest" description="Disordered" evidence="2">
    <location>
        <begin position="136"/>
        <end position="158"/>
    </location>
</feature>
<accession>A0A8C1C5A8</accession>
<keyword evidence="3" id="KW-0812">Transmembrane</keyword>
<dbReference type="Ensembl" id="ENSCCRT00000045709.2">
    <property type="protein sequence ID" value="ENSCCRP00000042181.2"/>
    <property type="gene ID" value="ENSCCRG00000020597.2"/>
</dbReference>
<sequence length="540" mass="62377">MAAAATERNVTLLSLCEHLGGIMQIFPHSDVVMWGRVRMSHFRGVWLTLNFYKEYLGFETFFFLEKEKIASYDPFKNKKVIISSCCSLLTQTFCFFSIFVRSLFAKRMKDTGAQEEQREPGWKLFGIVPHKELSVKDSRKMQKEYERSGQSSSSISPKKNLRRNLDFEPLSTTALILENRPANLPAKPEEEAQKHRQEYEEMVAQAKKRELKDAQKRKKQLEDRCKLEESIGNAALTWSQEILPNWQSMCSSKRVRDLWWQGLPPSVRGKVWSLAIGNELNITDELYNICLARAKEKWNAFVAPTAAAETESEDAGLSHADREASLELIKLDISRTFPNLCIFQQGGPYHDVLHSILGAYTCYRPDVGYVQGMSFIAAVLILNMDIADAFIAFANLLNKPCQMAFYRVDHSLMLTYFAAFEVFFEENLPKLFAHFKNNNLSSDIYLIDWIFTLYSKSLPLDIACRVWDVFCRDGDEFLFRTALGILRLYEDILTHMDFIHIAQFLTRLPEYISAEEIFSNTTTINMNSKNKKWAQVRIFL</sequence>